<proteinExistence type="predicted"/>
<dbReference type="EMBL" id="DMAN01000455">
    <property type="protein sequence ID" value="HAE29451.1"/>
    <property type="molecule type" value="Genomic_DNA"/>
</dbReference>
<dbReference type="InterPro" id="IPR025908">
    <property type="entry name" value="Sensor_TM1"/>
</dbReference>
<evidence type="ECO:0000259" key="2">
    <source>
        <dbReference type="Pfam" id="PF13755"/>
    </source>
</evidence>
<keyword evidence="3" id="KW-0418">Kinase</keyword>
<feature type="transmembrane region" description="Helical" evidence="1">
    <location>
        <begin position="25"/>
        <end position="47"/>
    </location>
</feature>
<keyword evidence="1" id="KW-0812">Transmembrane</keyword>
<dbReference type="Proteomes" id="UP000259610">
    <property type="component" value="Unassembled WGS sequence"/>
</dbReference>
<evidence type="ECO:0000313" key="3">
    <source>
        <dbReference type="EMBL" id="HAE29451.1"/>
    </source>
</evidence>
<dbReference type="AlphaFoldDB" id="A0A3B9H433"/>
<keyword evidence="3" id="KW-0808">Transferase</keyword>
<gene>
    <name evidence="3" type="ORF">DCG58_20015</name>
</gene>
<keyword evidence="1" id="KW-1133">Transmembrane helix</keyword>
<keyword evidence="1" id="KW-0472">Membrane</keyword>
<sequence length="101" mass="10824">MAGKEKTRKTPRAGLNGSVVFGSRIARLIFASNLAGLAILIVGAMFLNEMRAGFVVSKKQDLVAQAQIFTSLLGDDATTPQPALDIDAARQTIVRLNLPER</sequence>
<protein>
    <submittedName>
        <fullName evidence="3">Histidine kinase</fullName>
    </submittedName>
</protein>
<dbReference type="Pfam" id="PF13755">
    <property type="entry name" value="Sensor_TM1"/>
    <property type="match status" value="1"/>
</dbReference>
<feature type="non-terminal residue" evidence="3">
    <location>
        <position position="101"/>
    </location>
</feature>
<evidence type="ECO:0000313" key="4">
    <source>
        <dbReference type="Proteomes" id="UP000259610"/>
    </source>
</evidence>
<accession>A0A3B9H433</accession>
<organism evidence="3 4">
    <name type="scientific">Hyphomonas adhaerens</name>
    <dbReference type="NCBI Taxonomy" id="81029"/>
    <lineage>
        <taxon>Bacteria</taxon>
        <taxon>Pseudomonadati</taxon>
        <taxon>Pseudomonadota</taxon>
        <taxon>Alphaproteobacteria</taxon>
        <taxon>Hyphomonadales</taxon>
        <taxon>Hyphomonadaceae</taxon>
        <taxon>Hyphomonas</taxon>
    </lineage>
</organism>
<dbReference type="GO" id="GO:0016301">
    <property type="term" value="F:kinase activity"/>
    <property type="evidence" value="ECO:0007669"/>
    <property type="project" value="UniProtKB-KW"/>
</dbReference>
<evidence type="ECO:0000256" key="1">
    <source>
        <dbReference type="SAM" id="Phobius"/>
    </source>
</evidence>
<comment type="caution">
    <text evidence="3">The sequence shown here is derived from an EMBL/GenBank/DDBJ whole genome shotgun (WGS) entry which is preliminary data.</text>
</comment>
<reference evidence="3 4" key="1">
    <citation type="journal article" date="2018" name="Nat. Biotechnol.">
        <title>A standardized bacterial taxonomy based on genome phylogeny substantially revises the tree of life.</title>
        <authorList>
            <person name="Parks D.H."/>
            <person name="Chuvochina M."/>
            <person name="Waite D.W."/>
            <person name="Rinke C."/>
            <person name="Skarshewski A."/>
            <person name="Chaumeil P.A."/>
            <person name="Hugenholtz P."/>
        </authorList>
    </citation>
    <scope>NUCLEOTIDE SEQUENCE [LARGE SCALE GENOMIC DNA]</scope>
    <source>
        <strain evidence="3">UBA8733</strain>
    </source>
</reference>
<feature type="domain" description="Sensor N-terminal transmembrane" evidence="2">
    <location>
        <begin position="21"/>
        <end position="72"/>
    </location>
</feature>
<name>A0A3B9H433_9PROT</name>